<dbReference type="EMBL" id="KB454509">
    <property type="protein sequence ID" value="EME29423.1"/>
    <property type="molecule type" value="Genomic_DNA"/>
</dbReference>
<dbReference type="KEGG" id="gsl:Gasu_32440"/>
<dbReference type="Gene3D" id="1.10.10.60">
    <property type="entry name" value="Homeodomain-like"/>
    <property type="match status" value="2"/>
</dbReference>
<dbReference type="Proteomes" id="UP000030680">
    <property type="component" value="Unassembled WGS sequence"/>
</dbReference>
<evidence type="ECO:0000313" key="5">
    <source>
        <dbReference type="EMBL" id="EME29423.1"/>
    </source>
</evidence>
<dbReference type="InterPro" id="IPR009057">
    <property type="entry name" value="Homeodomain-like_sf"/>
</dbReference>
<dbReference type="InterPro" id="IPR017930">
    <property type="entry name" value="Myb_dom"/>
</dbReference>
<feature type="domain" description="Myb-like" evidence="3">
    <location>
        <begin position="98"/>
        <end position="149"/>
    </location>
</feature>
<dbReference type="InterPro" id="IPR001005">
    <property type="entry name" value="SANT/Myb"/>
</dbReference>
<keyword evidence="2" id="KW-0238">DNA-binding</keyword>
<evidence type="ECO:0000256" key="1">
    <source>
        <dbReference type="ARBA" id="ARBA00022737"/>
    </source>
</evidence>
<proteinExistence type="predicted"/>
<keyword evidence="1" id="KW-0677">Repeat</keyword>
<dbReference type="AlphaFoldDB" id="M2Y0I6"/>
<dbReference type="RefSeq" id="XP_005705943.1">
    <property type="nucleotide sequence ID" value="XM_005705886.1"/>
</dbReference>
<protein>
    <submittedName>
        <fullName evidence="5">Myb proto-oncogene protein, plant</fullName>
    </submittedName>
</protein>
<reference evidence="6" key="1">
    <citation type="journal article" date="2013" name="Science">
        <title>Gene transfer from bacteria and archaea facilitated evolution of an extremophilic eukaryote.</title>
        <authorList>
            <person name="Schonknecht G."/>
            <person name="Chen W.H."/>
            <person name="Ternes C.M."/>
            <person name="Barbier G.G."/>
            <person name="Shrestha R.P."/>
            <person name="Stanke M."/>
            <person name="Brautigam A."/>
            <person name="Baker B.J."/>
            <person name="Banfield J.F."/>
            <person name="Garavito R.M."/>
            <person name="Carr K."/>
            <person name="Wilkerson C."/>
            <person name="Rensing S.A."/>
            <person name="Gagneul D."/>
            <person name="Dickenson N.E."/>
            <person name="Oesterhelt C."/>
            <person name="Lercher M.J."/>
            <person name="Weber A.P."/>
        </authorList>
    </citation>
    <scope>NUCLEOTIDE SEQUENCE [LARGE SCALE GENOMIC DNA]</scope>
    <source>
        <strain evidence="6">074W</strain>
    </source>
</reference>
<name>M2Y0I6_GALSU</name>
<dbReference type="GO" id="GO:0000981">
    <property type="term" value="F:DNA-binding transcription factor activity, RNA polymerase II-specific"/>
    <property type="evidence" value="ECO:0007669"/>
    <property type="project" value="TreeGrafter"/>
</dbReference>
<feature type="domain" description="Myb-like" evidence="3">
    <location>
        <begin position="150"/>
        <end position="200"/>
    </location>
</feature>
<keyword evidence="6" id="KW-1185">Reference proteome</keyword>
<dbReference type="PROSITE" id="PS50090">
    <property type="entry name" value="MYB_LIKE"/>
    <property type="match status" value="2"/>
</dbReference>
<feature type="domain" description="HTH myb-type" evidence="4">
    <location>
        <begin position="98"/>
        <end position="153"/>
    </location>
</feature>
<dbReference type="PANTHER" id="PTHR45614:SF25">
    <property type="entry name" value="MYB PROTEIN"/>
    <property type="match status" value="1"/>
</dbReference>
<evidence type="ECO:0000259" key="4">
    <source>
        <dbReference type="PROSITE" id="PS51294"/>
    </source>
</evidence>
<dbReference type="PANTHER" id="PTHR45614">
    <property type="entry name" value="MYB PROTEIN-RELATED"/>
    <property type="match status" value="1"/>
</dbReference>
<evidence type="ECO:0000256" key="2">
    <source>
        <dbReference type="ARBA" id="ARBA00023125"/>
    </source>
</evidence>
<dbReference type="CDD" id="cd00167">
    <property type="entry name" value="SANT"/>
    <property type="match status" value="2"/>
</dbReference>
<feature type="domain" description="HTH myb-type" evidence="4">
    <location>
        <begin position="154"/>
        <end position="204"/>
    </location>
</feature>
<sequence length="440" mass="50858">MSKFIYANNLEDVLEEEREGSMSLKGLWVTSWNNALGQESLEHKYDDRKKLLMDTEFETSPVSSGFNSTNSSTHGGNLFSPEDFEKDGLSSFPKALERDHIVKGTWTKEEDKLLLKLTSLFGSRNWSVIGNFFPGRTGKQCRERWMNHLDPNVRREPWTKEEDETIIRLHQQLGNKWAAMAKVLPGRTDNAIKNRWNATLKRLVQENTVLSGSRMDVLFHRDDNSCNRKPILLENSQEKEYFLENGEDSSVSTISSTDMKYISKGKRRIEYNEDTILSVACNDTLEGDSRLLNGVSNDSLEYHDLSVVEDSYHHRNMKRICSATELRVFDTGGSIQRKHNSVDETETSFLSHWEDSRLRLKRDENRDNSYCLPLEESEVFVSKHTFPYVTEDDDSAMKSCWDHLQDVSAPSAVEYEEDFSSWFDIFPSMDCNDQFVLNEL</sequence>
<dbReference type="GeneID" id="17088219"/>
<dbReference type="Gramene" id="EME29423">
    <property type="protein sequence ID" value="EME29423"/>
    <property type="gene ID" value="Gasu_32440"/>
</dbReference>
<dbReference type="SMR" id="M2Y0I6"/>
<dbReference type="SUPFAM" id="SSF46689">
    <property type="entry name" value="Homeodomain-like"/>
    <property type="match status" value="1"/>
</dbReference>
<dbReference type="GO" id="GO:0005634">
    <property type="term" value="C:nucleus"/>
    <property type="evidence" value="ECO:0007669"/>
    <property type="project" value="TreeGrafter"/>
</dbReference>
<dbReference type="InterPro" id="IPR050560">
    <property type="entry name" value="MYB_TF"/>
</dbReference>
<evidence type="ECO:0000259" key="3">
    <source>
        <dbReference type="PROSITE" id="PS50090"/>
    </source>
</evidence>
<gene>
    <name evidence="5" type="ORF">Gasu_32440</name>
</gene>
<dbReference type="OrthoDB" id="5805at2759"/>
<dbReference type="STRING" id="130081.M2Y0I6"/>
<evidence type="ECO:0000313" key="6">
    <source>
        <dbReference type="Proteomes" id="UP000030680"/>
    </source>
</evidence>
<dbReference type="FunFam" id="1.10.10.60:FF:000010">
    <property type="entry name" value="Transcriptional activator Myb isoform A"/>
    <property type="match status" value="1"/>
</dbReference>
<dbReference type="SMART" id="SM00717">
    <property type="entry name" value="SANT"/>
    <property type="match status" value="2"/>
</dbReference>
<dbReference type="eggNOG" id="KOG0048">
    <property type="taxonomic scope" value="Eukaryota"/>
</dbReference>
<dbReference type="GO" id="GO:0000978">
    <property type="term" value="F:RNA polymerase II cis-regulatory region sequence-specific DNA binding"/>
    <property type="evidence" value="ECO:0007669"/>
    <property type="project" value="TreeGrafter"/>
</dbReference>
<accession>M2Y0I6</accession>
<dbReference type="Pfam" id="PF13921">
    <property type="entry name" value="Myb_DNA-bind_6"/>
    <property type="match status" value="1"/>
</dbReference>
<dbReference type="PROSITE" id="PS51294">
    <property type="entry name" value="HTH_MYB"/>
    <property type="match status" value="2"/>
</dbReference>
<organism evidence="5 6">
    <name type="scientific">Galdieria sulphuraria</name>
    <name type="common">Red alga</name>
    <dbReference type="NCBI Taxonomy" id="130081"/>
    <lineage>
        <taxon>Eukaryota</taxon>
        <taxon>Rhodophyta</taxon>
        <taxon>Bangiophyceae</taxon>
        <taxon>Galdieriales</taxon>
        <taxon>Galdieriaceae</taxon>
        <taxon>Galdieria</taxon>
    </lineage>
</organism>